<reference evidence="3" key="1">
    <citation type="journal article" date="2020" name="Nature">
        <title>Giant virus diversity and host interactions through global metagenomics.</title>
        <authorList>
            <person name="Schulz F."/>
            <person name="Roux S."/>
            <person name="Paez-Espino D."/>
            <person name="Jungbluth S."/>
            <person name="Walsh D.A."/>
            <person name="Denef V.J."/>
            <person name="McMahon K.D."/>
            <person name="Konstantinidis K.T."/>
            <person name="Eloe-Fadrosh E.A."/>
            <person name="Kyrpides N.C."/>
            <person name="Woyke T."/>
        </authorList>
    </citation>
    <scope>NUCLEOTIDE SEQUENCE</scope>
    <source>
        <strain evidence="3">GVMAG-M-3300001348-25</strain>
    </source>
</reference>
<evidence type="ECO:0000256" key="1">
    <source>
        <dbReference type="SAM" id="MobiDB-lite"/>
    </source>
</evidence>
<dbReference type="AlphaFoldDB" id="A0A6C0EIT0"/>
<name>A0A6C0EIT0_9ZZZZ</name>
<evidence type="ECO:0000256" key="2">
    <source>
        <dbReference type="SAM" id="Phobius"/>
    </source>
</evidence>
<feature type="region of interest" description="Disordered" evidence="1">
    <location>
        <begin position="84"/>
        <end position="113"/>
    </location>
</feature>
<keyword evidence="2" id="KW-1133">Transmembrane helix</keyword>
<feature type="transmembrane region" description="Helical" evidence="2">
    <location>
        <begin position="6"/>
        <end position="26"/>
    </location>
</feature>
<sequence>MELNILLIFFFAFIILYNIYISLYPIREGMKGKNCNDKMCENNKIVSFKDKIHSLEKKLLSMETNVQDNTGQIKTNADNIKQFAEASKKQAQEQTGLTDDDANKPAPQVTGVE</sequence>
<keyword evidence="2" id="KW-0472">Membrane</keyword>
<evidence type="ECO:0000313" key="3">
    <source>
        <dbReference type="EMBL" id="QHT28260.1"/>
    </source>
</evidence>
<proteinExistence type="predicted"/>
<organism evidence="3">
    <name type="scientific">viral metagenome</name>
    <dbReference type="NCBI Taxonomy" id="1070528"/>
    <lineage>
        <taxon>unclassified sequences</taxon>
        <taxon>metagenomes</taxon>
        <taxon>organismal metagenomes</taxon>
    </lineage>
</organism>
<accession>A0A6C0EIT0</accession>
<keyword evidence="2" id="KW-0812">Transmembrane</keyword>
<dbReference type="EMBL" id="MN738854">
    <property type="protein sequence ID" value="QHT28260.1"/>
    <property type="molecule type" value="Genomic_DNA"/>
</dbReference>
<protein>
    <submittedName>
        <fullName evidence="3">Uncharacterized protein</fullName>
    </submittedName>
</protein>